<sequence length="274" mass="31300">MNLFGETAAIEVEPLAPYLGGKRQLAKRIVGRINQIQHDTYVDVFCGMGGVFWRRTVQAKGEVINDINRDLILLYRVLRSHREEFLRSLEFFPSSRAEFEALKGAGLDHLTDIQRAVRFYYLQKLALGGKSSGQSFGVSIERPSRFNLAQAERNLRRASTRLAGVTIECIDWRDCIERYDKESTLFYLDPPYYGGENDYGKGVFKRTDYEEMALRLARIKGRFLLSLNDVGPIREVFSAFSVEQLQITYTIAKESGKRVFELLIGNCCGAARIR</sequence>
<comment type="caution">
    <text evidence="7">The sequence shown here is derived from an EMBL/GenBank/DDBJ whole genome shotgun (WGS) entry which is preliminary data.</text>
</comment>
<dbReference type="Pfam" id="PF02086">
    <property type="entry name" value="MethyltransfD12"/>
    <property type="match status" value="1"/>
</dbReference>
<protein>
    <recommendedName>
        <fullName evidence="2">site-specific DNA-methyltransferase (adenine-specific)</fullName>
        <ecNumber evidence="2">2.1.1.72</ecNumber>
    </recommendedName>
</protein>
<organism evidence="7 8">
    <name type="scientific">Pseudovibrio exalbescens</name>
    <dbReference type="NCBI Taxonomy" id="197461"/>
    <lineage>
        <taxon>Bacteria</taxon>
        <taxon>Pseudomonadati</taxon>
        <taxon>Pseudomonadota</taxon>
        <taxon>Alphaproteobacteria</taxon>
        <taxon>Hyphomicrobiales</taxon>
        <taxon>Stappiaceae</taxon>
        <taxon>Pseudovibrio</taxon>
    </lineage>
</organism>
<dbReference type="SUPFAM" id="SSF53335">
    <property type="entry name" value="S-adenosyl-L-methionine-dependent methyltransferases"/>
    <property type="match status" value="1"/>
</dbReference>
<dbReference type="GO" id="GO:0043565">
    <property type="term" value="F:sequence-specific DNA binding"/>
    <property type="evidence" value="ECO:0007669"/>
    <property type="project" value="TreeGrafter"/>
</dbReference>
<evidence type="ECO:0000256" key="1">
    <source>
        <dbReference type="ARBA" id="ARBA00006594"/>
    </source>
</evidence>
<dbReference type="PANTHER" id="PTHR30481">
    <property type="entry name" value="DNA ADENINE METHYLASE"/>
    <property type="match status" value="1"/>
</dbReference>
<gene>
    <name evidence="7" type="ORF">A3843_14360</name>
</gene>
<dbReference type="PANTHER" id="PTHR30481:SF4">
    <property type="entry name" value="SITE-SPECIFIC DNA-METHYLTRANSFERASE (ADENINE-SPECIFIC)"/>
    <property type="match status" value="1"/>
</dbReference>
<dbReference type="Proteomes" id="UP000185783">
    <property type="component" value="Unassembled WGS sequence"/>
</dbReference>
<dbReference type="RefSeq" id="WP_028480758.1">
    <property type="nucleotide sequence ID" value="NZ_LVVZ01000021.1"/>
</dbReference>
<evidence type="ECO:0000256" key="6">
    <source>
        <dbReference type="ARBA" id="ARBA00047942"/>
    </source>
</evidence>
<evidence type="ECO:0000256" key="3">
    <source>
        <dbReference type="ARBA" id="ARBA00022603"/>
    </source>
</evidence>
<evidence type="ECO:0000313" key="8">
    <source>
        <dbReference type="Proteomes" id="UP000185783"/>
    </source>
</evidence>
<evidence type="ECO:0000313" key="7">
    <source>
        <dbReference type="EMBL" id="OKL43295.1"/>
    </source>
</evidence>
<evidence type="ECO:0000256" key="5">
    <source>
        <dbReference type="ARBA" id="ARBA00022691"/>
    </source>
</evidence>
<keyword evidence="8" id="KW-1185">Reference proteome</keyword>
<dbReference type="Gene3D" id="3.40.50.150">
    <property type="entry name" value="Vaccinia Virus protein VP39"/>
    <property type="match status" value="1"/>
</dbReference>
<comment type="similarity">
    <text evidence="1">Belongs to the N(4)/N(6)-methyltransferase family.</text>
</comment>
<dbReference type="GO" id="GO:0006298">
    <property type="term" value="P:mismatch repair"/>
    <property type="evidence" value="ECO:0007669"/>
    <property type="project" value="TreeGrafter"/>
</dbReference>
<dbReference type="Gene3D" id="1.10.1020.10">
    <property type="entry name" value="Adenine-specific Methyltransferase, Domain 2"/>
    <property type="match status" value="1"/>
</dbReference>
<dbReference type="EC" id="2.1.1.72" evidence="2"/>
<dbReference type="GO" id="GO:0009007">
    <property type="term" value="F:site-specific DNA-methyltransferase (adenine-specific) activity"/>
    <property type="evidence" value="ECO:0007669"/>
    <property type="project" value="UniProtKB-EC"/>
</dbReference>
<dbReference type="PRINTS" id="PR00505">
    <property type="entry name" value="D12N6MTFRASE"/>
</dbReference>
<dbReference type="PIRSF" id="PIRSF000398">
    <property type="entry name" value="M_m6A_EcoRV"/>
    <property type="match status" value="1"/>
</dbReference>
<keyword evidence="4" id="KW-0808">Transferase</keyword>
<dbReference type="GO" id="GO:0032259">
    <property type="term" value="P:methylation"/>
    <property type="evidence" value="ECO:0007669"/>
    <property type="project" value="UniProtKB-KW"/>
</dbReference>
<dbReference type="GO" id="GO:0009307">
    <property type="term" value="P:DNA restriction-modification system"/>
    <property type="evidence" value="ECO:0007669"/>
    <property type="project" value="InterPro"/>
</dbReference>
<dbReference type="InterPro" id="IPR023095">
    <property type="entry name" value="Ade_MeTrfase_dom_2"/>
</dbReference>
<proteinExistence type="inferred from homology"/>
<keyword evidence="3" id="KW-0489">Methyltransferase</keyword>
<accession>A0A1U7JF15</accession>
<comment type="catalytic activity">
    <reaction evidence="6">
        <text>a 2'-deoxyadenosine in DNA + S-adenosyl-L-methionine = an N(6)-methyl-2'-deoxyadenosine in DNA + S-adenosyl-L-homocysteine + H(+)</text>
        <dbReference type="Rhea" id="RHEA:15197"/>
        <dbReference type="Rhea" id="RHEA-COMP:12418"/>
        <dbReference type="Rhea" id="RHEA-COMP:12419"/>
        <dbReference type="ChEBI" id="CHEBI:15378"/>
        <dbReference type="ChEBI" id="CHEBI:57856"/>
        <dbReference type="ChEBI" id="CHEBI:59789"/>
        <dbReference type="ChEBI" id="CHEBI:90615"/>
        <dbReference type="ChEBI" id="CHEBI:90616"/>
        <dbReference type="EC" id="2.1.1.72"/>
    </reaction>
</comment>
<dbReference type="InterPro" id="IPR012327">
    <property type="entry name" value="MeTrfase_D12"/>
</dbReference>
<evidence type="ECO:0000256" key="4">
    <source>
        <dbReference type="ARBA" id="ARBA00022679"/>
    </source>
</evidence>
<dbReference type="AlphaFoldDB" id="A0A1U7JF15"/>
<keyword evidence="5" id="KW-0949">S-adenosyl-L-methionine</keyword>
<evidence type="ECO:0000256" key="2">
    <source>
        <dbReference type="ARBA" id="ARBA00011900"/>
    </source>
</evidence>
<dbReference type="STRING" id="197461.A3843_14360"/>
<dbReference type="EMBL" id="LVVZ01000021">
    <property type="protein sequence ID" value="OKL43295.1"/>
    <property type="molecule type" value="Genomic_DNA"/>
</dbReference>
<dbReference type="InterPro" id="IPR012263">
    <property type="entry name" value="M_m6A_EcoRV"/>
</dbReference>
<dbReference type="InterPro" id="IPR029063">
    <property type="entry name" value="SAM-dependent_MTases_sf"/>
</dbReference>
<dbReference type="GO" id="GO:1904047">
    <property type="term" value="F:S-adenosyl-L-methionine binding"/>
    <property type="evidence" value="ECO:0007669"/>
    <property type="project" value="TreeGrafter"/>
</dbReference>
<name>A0A1U7JF15_9HYPH</name>
<reference evidence="7 8" key="1">
    <citation type="submission" date="2016-03" db="EMBL/GenBank/DDBJ databases">
        <title>Genome sequence of Nesiotobacter sp. nov., a moderately halophilic alphaproteobacterium isolated from the Yellow Sea, China.</title>
        <authorList>
            <person name="Zhang G."/>
            <person name="Zhang R."/>
        </authorList>
    </citation>
    <scope>NUCLEOTIDE SEQUENCE [LARGE SCALE GENOMIC DNA]</scope>
    <source>
        <strain evidence="7 8">WB1-6</strain>
    </source>
</reference>